<comment type="caution">
    <text evidence="2">The sequence shown here is derived from an EMBL/GenBank/DDBJ whole genome shotgun (WGS) entry which is preliminary data.</text>
</comment>
<protein>
    <recommendedName>
        <fullName evidence="4">DUF202 domain-containing protein</fullName>
    </recommendedName>
</protein>
<accession>A0A9P6B2B0</accession>
<feature type="transmembrane region" description="Helical" evidence="1">
    <location>
        <begin position="72"/>
        <end position="90"/>
    </location>
</feature>
<keyword evidence="1" id="KW-0472">Membrane</keyword>
<evidence type="ECO:0000313" key="3">
    <source>
        <dbReference type="Proteomes" id="UP000886523"/>
    </source>
</evidence>
<feature type="transmembrane region" description="Helical" evidence="1">
    <location>
        <begin position="42"/>
        <end position="60"/>
    </location>
</feature>
<dbReference type="EMBL" id="MU128940">
    <property type="protein sequence ID" value="KAF9516371.1"/>
    <property type="molecule type" value="Genomic_DNA"/>
</dbReference>
<keyword evidence="3" id="KW-1185">Reference proteome</keyword>
<organism evidence="2 3">
    <name type="scientific">Hydnum rufescens UP504</name>
    <dbReference type="NCBI Taxonomy" id="1448309"/>
    <lineage>
        <taxon>Eukaryota</taxon>
        <taxon>Fungi</taxon>
        <taxon>Dikarya</taxon>
        <taxon>Basidiomycota</taxon>
        <taxon>Agaricomycotina</taxon>
        <taxon>Agaricomycetes</taxon>
        <taxon>Cantharellales</taxon>
        <taxon>Hydnaceae</taxon>
        <taxon>Hydnum</taxon>
    </lineage>
</organism>
<evidence type="ECO:0000256" key="1">
    <source>
        <dbReference type="SAM" id="Phobius"/>
    </source>
</evidence>
<gene>
    <name evidence="2" type="ORF">BS47DRAFT_680246</name>
</gene>
<evidence type="ECO:0008006" key="4">
    <source>
        <dbReference type="Google" id="ProtNLM"/>
    </source>
</evidence>
<sequence length="94" mass="9906">MSRDNTGASSREQPCLVGVQNVGSTARDVCAIERNFLSHARLALLLSLLSSAVLSDSALFFRNGSADPPKSISLASLCFVAALAVVNRNGMVRI</sequence>
<reference evidence="2" key="1">
    <citation type="journal article" date="2020" name="Nat. Commun.">
        <title>Large-scale genome sequencing of mycorrhizal fungi provides insights into the early evolution of symbiotic traits.</title>
        <authorList>
            <person name="Miyauchi S."/>
            <person name="Kiss E."/>
            <person name="Kuo A."/>
            <person name="Drula E."/>
            <person name="Kohler A."/>
            <person name="Sanchez-Garcia M."/>
            <person name="Morin E."/>
            <person name="Andreopoulos B."/>
            <person name="Barry K.W."/>
            <person name="Bonito G."/>
            <person name="Buee M."/>
            <person name="Carver A."/>
            <person name="Chen C."/>
            <person name="Cichocki N."/>
            <person name="Clum A."/>
            <person name="Culley D."/>
            <person name="Crous P.W."/>
            <person name="Fauchery L."/>
            <person name="Girlanda M."/>
            <person name="Hayes R.D."/>
            <person name="Keri Z."/>
            <person name="LaButti K."/>
            <person name="Lipzen A."/>
            <person name="Lombard V."/>
            <person name="Magnuson J."/>
            <person name="Maillard F."/>
            <person name="Murat C."/>
            <person name="Nolan M."/>
            <person name="Ohm R.A."/>
            <person name="Pangilinan J."/>
            <person name="Pereira M.F."/>
            <person name="Perotto S."/>
            <person name="Peter M."/>
            <person name="Pfister S."/>
            <person name="Riley R."/>
            <person name="Sitrit Y."/>
            <person name="Stielow J.B."/>
            <person name="Szollosi G."/>
            <person name="Zifcakova L."/>
            <person name="Stursova M."/>
            <person name="Spatafora J.W."/>
            <person name="Tedersoo L."/>
            <person name="Vaario L.M."/>
            <person name="Yamada A."/>
            <person name="Yan M."/>
            <person name="Wang P."/>
            <person name="Xu J."/>
            <person name="Bruns T."/>
            <person name="Baldrian P."/>
            <person name="Vilgalys R."/>
            <person name="Dunand C."/>
            <person name="Henrissat B."/>
            <person name="Grigoriev I.V."/>
            <person name="Hibbett D."/>
            <person name="Nagy L.G."/>
            <person name="Martin F.M."/>
        </authorList>
    </citation>
    <scope>NUCLEOTIDE SEQUENCE</scope>
    <source>
        <strain evidence="2">UP504</strain>
    </source>
</reference>
<dbReference type="Proteomes" id="UP000886523">
    <property type="component" value="Unassembled WGS sequence"/>
</dbReference>
<name>A0A9P6B2B0_9AGAM</name>
<dbReference type="AlphaFoldDB" id="A0A9P6B2B0"/>
<keyword evidence="1" id="KW-0812">Transmembrane</keyword>
<keyword evidence="1" id="KW-1133">Transmembrane helix</keyword>
<proteinExistence type="predicted"/>
<evidence type="ECO:0000313" key="2">
    <source>
        <dbReference type="EMBL" id="KAF9516371.1"/>
    </source>
</evidence>